<dbReference type="PANTHER" id="PTHR13429">
    <property type="entry name" value="FERM DOMAIN (PROTEIN4.1-EZRIN-RADIXIN-MOESIN) FAMILY"/>
    <property type="match status" value="1"/>
</dbReference>
<keyword evidence="4" id="KW-1185">Reference proteome</keyword>
<evidence type="ECO:0000313" key="3">
    <source>
        <dbReference type="Ensembl" id="ENSUAMP00000021037.1"/>
    </source>
</evidence>
<reference evidence="3" key="2">
    <citation type="submission" date="2025-08" db="UniProtKB">
        <authorList>
            <consortium name="Ensembl"/>
        </authorList>
    </citation>
    <scope>IDENTIFICATION</scope>
</reference>
<dbReference type="GeneTree" id="ENSGT00940000162787"/>
<dbReference type="InterPro" id="IPR029071">
    <property type="entry name" value="Ubiquitin-like_domsf"/>
</dbReference>
<sequence length="570" mass="63555">MENTAHPRPWASPHGPGQRQQAPHTRGLSPPGWVGGPPVSSLGRHQGAWVGSSGGPPAPLRLRTPSPGPEPPHVLQVQATGRELFQQVCDMASIRDAHFFGLSVVRNNEYMFMDLEQKLSKYFSKDWKREGHKDSGRPRAPFVTFLRVQFYVENGRLLRDRTARHLYYCHLKERVLRSQCAHREEAYFLLAAYGLQADLGNHREPVHVGRYFEPHAYFPPWIIARRGSAYILRHAPAMHREQRGLNPTEAVLRFIREACRLEDVPVHFFRLYKDKKDDRPTVILGLTLNGMQIYQETSHAPELLYDFPWSHVGKVVFLGKKFEVWPDGLPSARKLVFYTGCAWRSRHLLRLLGASHQLRLVLQPALRRLQQREEAEEKKHYRESYISDTLDLDLDLDPGGRGSPGSPHSGGSRDSGGSSQHLHHRLSVRSADSHSSSHTSGIEADVRPLEPGEMSVDVPLGAEAPRAEAPPCSSSTSQSSHCTDGGSGDRPEGDTKGWADASGPGPTAVVQVPLTGVRGRSAKALHQMPEADPQHRSPDHALPGTHAVRSTNSLLLVLCKDDQLPQEFVV</sequence>
<dbReference type="CDD" id="cd14473">
    <property type="entry name" value="FERM_B-lobe"/>
    <property type="match status" value="1"/>
</dbReference>
<dbReference type="SMART" id="SM01196">
    <property type="entry name" value="FERM_C"/>
    <property type="match status" value="1"/>
</dbReference>
<dbReference type="InterPro" id="IPR011993">
    <property type="entry name" value="PH-like_dom_sf"/>
</dbReference>
<organism evidence="3 4">
    <name type="scientific">Ursus americanus</name>
    <name type="common">American black bear</name>
    <name type="synonym">Euarctos americanus</name>
    <dbReference type="NCBI Taxonomy" id="9643"/>
    <lineage>
        <taxon>Eukaryota</taxon>
        <taxon>Metazoa</taxon>
        <taxon>Chordata</taxon>
        <taxon>Craniata</taxon>
        <taxon>Vertebrata</taxon>
        <taxon>Euteleostomi</taxon>
        <taxon>Mammalia</taxon>
        <taxon>Eutheria</taxon>
        <taxon>Laurasiatheria</taxon>
        <taxon>Carnivora</taxon>
        <taxon>Caniformia</taxon>
        <taxon>Ursidae</taxon>
        <taxon>Ursus</taxon>
    </lineage>
</organism>
<dbReference type="OMA" id="IRESCQL"/>
<dbReference type="Pfam" id="PF00373">
    <property type="entry name" value="FERM_M"/>
    <property type="match status" value="1"/>
</dbReference>
<reference evidence="3" key="3">
    <citation type="submission" date="2025-09" db="UniProtKB">
        <authorList>
            <consortium name="Ensembl"/>
        </authorList>
    </citation>
    <scope>IDENTIFICATION</scope>
</reference>
<feature type="compositionally biased region" description="Low complexity" evidence="1">
    <location>
        <begin position="27"/>
        <end position="43"/>
    </location>
</feature>
<feature type="compositionally biased region" description="Low complexity" evidence="1">
    <location>
        <begin position="404"/>
        <end position="419"/>
    </location>
</feature>
<dbReference type="SMART" id="SM00295">
    <property type="entry name" value="B41"/>
    <property type="match status" value="1"/>
</dbReference>
<dbReference type="InterPro" id="IPR019748">
    <property type="entry name" value="FERM_central"/>
</dbReference>
<dbReference type="PANTHER" id="PTHR13429:SF7">
    <property type="entry name" value="FERM DOMAIN-CONTAINING PROTEIN 1"/>
    <property type="match status" value="1"/>
</dbReference>
<dbReference type="InterPro" id="IPR014352">
    <property type="entry name" value="FERM/acyl-CoA-bd_prot_sf"/>
</dbReference>
<name>A0A452RP60_URSAM</name>
<dbReference type="Ensembl" id="ENSUAMT00000023496.1">
    <property type="protein sequence ID" value="ENSUAMP00000021037.1"/>
    <property type="gene ID" value="ENSUAMG00000016544.1"/>
</dbReference>
<dbReference type="PROSITE" id="PS50057">
    <property type="entry name" value="FERM_3"/>
    <property type="match status" value="1"/>
</dbReference>
<dbReference type="AlphaFoldDB" id="A0A452RP60"/>
<dbReference type="STRING" id="9643.ENSUAMP00000021037"/>
<feature type="region of interest" description="Disordered" evidence="1">
    <location>
        <begin position="1"/>
        <end position="74"/>
    </location>
</feature>
<dbReference type="InterPro" id="IPR047145">
    <property type="entry name" value="FRMD6-like"/>
</dbReference>
<dbReference type="GO" id="GO:0098592">
    <property type="term" value="C:cytoplasmic side of apical plasma membrane"/>
    <property type="evidence" value="ECO:0007669"/>
    <property type="project" value="TreeGrafter"/>
</dbReference>
<dbReference type="Gene3D" id="2.30.29.30">
    <property type="entry name" value="Pleckstrin-homology domain (PH domain)/Phosphotyrosine-binding domain (PTB)"/>
    <property type="match status" value="1"/>
</dbReference>
<dbReference type="InterPro" id="IPR019749">
    <property type="entry name" value="Band_41_domain"/>
</dbReference>
<feature type="compositionally biased region" description="Basic and acidic residues" evidence="1">
    <location>
        <begin position="487"/>
        <end position="497"/>
    </location>
</feature>
<dbReference type="Gene3D" id="1.20.80.10">
    <property type="match status" value="1"/>
</dbReference>
<dbReference type="InterPro" id="IPR035963">
    <property type="entry name" value="FERM_2"/>
</dbReference>
<dbReference type="InterPro" id="IPR041781">
    <property type="entry name" value="FRMD6-FERM_C"/>
</dbReference>
<dbReference type="Pfam" id="PF09380">
    <property type="entry name" value="FERM_C"/>
    <property type="match status" value="1"/>
</dbReference>
<dbReference type="GO" id="GO:0035332">
    <property type="term" value="P:positive regulation of hippo signaling"/>
    <property type="evidence" value="ECO:0007669"/>
    <property type="project" value="TreeGrafter"/>
</dbReference>
<dbReference type="Proteomes" id="UP000291022">
    <property type="component" value="Unassembled WGS sequence"/>
</dbReference>
<feature type="region of interest" description="Disordered" evidence="1">
    <location>
        <begin position="391"/>
        <end position="509"/>
    </location>
</feature>
<dbReference type="Gene3D" id="3.10.20.90">
    <property type="entry name" value="Phosphatidylinositol 3-kinase Catalytic Subunit, Chain A, domain 1"/>
    <property type="match status" value="1"/>
</dbReference>
<reference evidence="4" key="1">
    <citation type="submission" date="2016-06" db="EMBL/GenBank/DDBJ databases">
        <title>De novo assembly and RNA-Seq shows season-dependent expression and editing in black bear kidneys.</title>
        <authorList>
            <person name="Korstanje R."/>
            <person name="Srivastava A."/>
            <person name="Sarsani V.K."/>
            <person name="Sheehan S.M."/>
            <person name="Seger R.L."/>
            <person name="Barter M.E."/>
            <person name="Lindqvist C."/>
            <person name="Brody L.C."/>
            <person name="Mullikin J.C."/>
        </authorList>
    </citation>
    <scope>NUCLEOTIDE SEQUENCE [LARGE SCALE GENOMIC DNA]</scope>
</reference>
<feature type="domain" description="FERM" evidence="2">
    <location>
        <begin position="58"/>
        <end position="363"/>
    </location>
</feature>
<dbReference type="InterPro" id="IPR018980">
    <property type="entry name" value="FERM_PH-like_C"/>
</dbReference>
<dbReference type="SUPFAM" id="SSF50729">
    <property type="entry name" value="PH domain-like"/>
    <property type="match status" value="1"/>
</dbReference>
<feature type="compositionally biased region" description="Low complexity" evidence="1">
    <location>
        <begin position="428"/>
        <end position="440"/>
    </location>
</feature>
<proteinExistence type="predicted"/>
<evidence type="ECO:0000313" key="4">
    <source>
        <dbReference type="Proteomes" id="UP000291022"/>
    </source>
</evidence>
<dbReference type="CDD" id="cd13185">
    <property type="entry name" value="FERM_C_FRMD1_FRMD6"/>
    <property type="match status" value="1"/>
</dbReference>
<dbReference type="SUPFAM" id="SSF47031">
    <property type="entry name" value="Second domain of FERM"/>
    <property type="match status" value="1"/>
</dbReference>
<evidence type="ECO:0000259" key="2">
    <source>
        <dbReference type="PROSITE" id="PS50057"/>
    </source>
</evidence>
<dbReference type="InterPro" id="IPR018979">
    <property type="entry name" value="FERM_N"/>
</dbReference>
<gene>
    <name evidence="3" type="primary">FRMD1</name>
</gene>
<dbReference type="SUPFAM" id="SSF54236">
    <property type="entry name" value="Ubiquitin-like"/>
    <property type="match status" value="1"/>
</dbReference>
<feature type="region of interest" description="Disordered" evidence="1">
    <location>
        <begin position="521"/>
        <end position="546"/>
    </location>
</feature>
<protein>
    <submittedName>
        <fullName evidence="3">FERM domain containing 1</fullName>
    </submittedName>
</protein>
<evidence type="ECO:0000256" key="1">
    <source>
        <dbReference type="SAM" id="MobiDB-lite"/>
    </source>
</evidence>
<dbReference type="InterPro" id="IPR000299">
    <property type="entry name" value="FERM_domain"/>
</dbReference>
<dbReference type="Pfam" id="PF09379">
    <property type="entry name" value="FERM_N"/>
    <property type="match status" value="1"/>
</dbReference>
<accession>A0A452RP60</accession>